<comment type="caution">
    <text evidence="4">The sequence shown here is derived from an EMBL/GenBank/DDBJ whole genome shotgun (WGS) entry which is preliminary data.</text>
</comment>
<dbReference type="Proteomes" id="UP000554284">
    <property type="component" value="Unassembled WGS sequence"/>
</dbReference>
<proteinExistence type="predicted"/>
<gene>
    <name evidence="4" type="ORF">HF989_08720</name>
    <name evidence="3" type="ORF">JOF50_000408</name>
</gene>
<name>A0A7X6LTB3_9CORY</name>
<keyword evidence="2" id="KW-0732">Signal</keyword>
<evidence type="ECO:0000313" key="3">
    <source>
        <dbReference type="EMBL" id="MET3943609.1"/>
    </source>
</evidence>
<reference evidence="4 5" key="1">
    <citation type="submission" date="2020-04" db="EMBL/GenBank/DDBJ databases">
        <title>MicrobeNet Type strains.</title>
        <authorList>
            <person name="Nicholson A.C."/>
        </authorList>
    </citation>
    <scope>NUCLEOTIDE SEQUENCE [LARGE SCALE GENOMIC DNA]</scope>
    <source>
        <strain evidence="4 5">ATCC 700355</strain>
    </source>
</reference>
<dbReference type="RefSeq" id="WP_168685721.1">
    <property type="nucleotide sequence ID" value="NZ_JAAXPF010000010.1"/>
</dbReference>
<keyword evidence="1" id="KW-0812">Transmembrane</keyword>
<dbReference type="AlphaFoldDB" id="A0A7X6LTB3"/>
<dbReference type="Proteomes" id="UP001549139">
    <property type="component" value="Unassembled WGS sequence"/>
</dbReference>
<evidence type="ECO:0000256" key="1">
    <source>
        <dbReference type="SAM" id="Phobius"/>
    </source>
</evidence>
<dbReference type="EMBL" id="JBEPNZ010000001">
    <property type="protein sequence ID" value="MET3943609.1"/>
    <property type="molecule type" value="Genomic_DNA"/>
</dbReference>
<evidence type="ECO:0008006" key="7">
    <source>
        <dbReference type="Google" id="ProtNLM"/>
    </source>
</evidence>
<protein>
    <recommendedName>
        <fullName evidence="7">Secreted protein</fullName>
    </recommendedName>
</protein>
<feature type="transmembrane region" description="Helical" evidence="1">
    <location>
        <begin position="81"/>
        <end position="100"/>
    </location>
</feature>
<organism evidence="4 5">
    <name type="scientific">Corynebacterium mucifaciens</name>
    <dbReference type="NCBI Taxonomy" id="57171"/>
    <lineage>
        <taxon>Bacteria</taxon>
        <taxon>Bacillati</taxon>
        <taxon>Actinomycetota</taxon>
        <taxon>Actinomycetes</taxon>
        <taxon>Mycobacteriales</taxon>
        <taxon>Corynebacteriaceae</taxon>
        <taxon>Corynebacterium</taxon>
    </lineage>
</organism>
<reference evidence="3 6" key="2">
    <citation type="submission" date="2024-06" db="EMBL/GenBank/DDBJ databases">
        <title>Sequencing the genomes of 1000 actinobacteria strains.</title>
        <authorList>
            <person name="Klenk H.-P."/>
        </authorList>
    </citation>
    <scope>NUCLEOTIDE SEQUENCE [LARGE SCALE GENOMIC DNA]</scope>
    <source>
        <strain evidence="3 6">DSM 44265</strain>
    </source>
</reference>
<keyword evidence="1" id="KW-1133">Transmembrane helix</keyword>
<dbReference type="EMBL" id="JAAXPF010000010">
    <property type="protein sequence ID" value="NKY69442.1"/>
    <property type="molecule type" value="Genomic_DNA"/>
</dbReference>
<evidence type="ECO:0000256" key="2">
    <source>
        <dbReference type="SAM" id="SignalP"/>
    </source>
</evidence>
<keyword evidence="1" id="KW-0472">Membrane</keyword>
<evidence type="ECO:0000313" key="5">
    <source>
        <dbReference type="Proteomes" id="UP000554284"/>
    </source>
</evidence>
<feature type="signal peptide" evidence="2">
    <location>
        <begin position="1"/>
        <end position="26"/>
    </location>
</feature>
<accession>A0A7X6LTB3</accession>
<keyword evidence="6" id="KW-1185">Reference proteome</keyword>
<sequence length="109" mass="11267">MRNSLVAGATAGILVLASLQAPVATAQSSERQYVTQSSASDSVKPVELLKKEVGGYVQMSSGLVNADAGEFAAGFRQAASVLVPVFLGTIAIGSVVELVMRGLRMANQR</sequence>
<evidence type="ECO:0000313" key="4">
    <source>
        <dbReference type="EMBL" id="NKY69442.1"/>
    </source>
</evidence>
<feature type="chain" id="PRO_5031441023" description="Secreted protein" evidence="2">
    <location>
        <begin position="27"/>
        <end position="109"/>
    </location>
</feature>
<evidence type="ECO:0000313" key="6">
    <source>
        <dbReference type="Proteomes" id="UP001549139"/>
    </source>
</evidence>